<dbReference type="EMBL" id="PIQI01000009">
    <property type="protein sequence ID" value="PJZ07025.1"/>
    <property type="molecule type" value="Genomic_DNA"/>
</dbReference>
<dbReference type="RefSeq" id="WP_100700299.1">
    <property type="nucleotide sequence ID" value="NZ_MLFP01000017.1"/>
</dbReference>
<accession>A0A2M9WHJ9</accession>
<name>A0A2M9WHJ9_9GAMM</name>
<proteinExistence type="predicted"/>
<protein>
    <submittedName>
        <fullName evidence="1">Uncharacterized protein</fullName>
    </submittedName>
</protein>
<dbReference type="Proteomes" id="UP000232062">
    <property type="component" value="Unassembled WGS sequence"/>
</dbReference>
<comment type="caution">
    <text evidence="1">The sequence shown here is derived from an EMBL/GenBank/DDBJ whole genome shotgun (WGS) entry which is preliminary data.</text>
</comment>
<dbReference type="AlphaFoldDB" id="A0A2M9WHJ9"/>
<reference evidence="1 2" key="1">
    <citation type="submission" date="2017-11" db="EMBL/GenBank/DDBJ databases">
        <title>The genome sequence of Pantoea rodasii DSM 26611.</title>
        <authorList>
            <person name="Gao J."/>
            <person name="Mao X."/>
            <person name="Sun J."/>
        </authorList>
    </citation>
    <scope>NUCLEOTIDE SEQUENCE [LARGE SCALE GENOMIC DNA]</scope>
    <source>
        <strain evidence="1 2">DSM 26611</strain>
    </source>
</reference>
<evidence type="ECO:0000313" key="1">
    <source>
        <dbReference type="EMBL" id="PJZ07025.1"/>
    </source>
</evidence>
<keyword evidence="2" id="KW-1185">Reference proteome</keyword>
<organism evidence="1 2">
    <name type="scientific">Pantoea rodasii</name>
    <dbReference type="NCBI Taxonomy" id="1076549"/>
    <lineage>
        <taxon>Bacteria</taxon>
        <taxon>Pseudomonadati</taxon>
        <taxon>Pseudomonadota</taxon>
        <taxon>Gammaproteobacteria</taxon>
        <taxon>Enterobacterales</taxon>
        <taxon>Erwiniaceae</taxon>
        <taxon>Pantoea</taxon>
    </lineage>
</organism>
<evidence type="ECO:0000313" key="2">
    <source>
        <dbReference type="Proteomes" id="UP000232062"/>
    </source>
</evidence>
<gene>
    <name evidence="1" type="ORF">PRCB_03150</name>
</gene>
<sequence length="207" mass="23131">MIPALSSLPLLTLSSAMLQREQMVSATRTLLEPTQALASHQASLSRPVTPSMAMDLISGSKSVLDDLERCCSRWLTELASIQDDEGDPALQGDDSVSADEIKQRIQAHELEVADINNQLVMFRLAYLEVDVSPEWQAYAGAYKTLGRQILRGLALMRRIQLDMIQLLKQHLAPDPIIHHNTLTAEQVKQVVNHSHAFWGIKPTDKWN</sequence>